<sequence>MLQLFEPVSKVQRNRNIMRETDARVAKYSRRGLLMSVSVFILTLVLGDFYGKATNLAIFLTSVLFLITIGRGYLLFRFETLYPKAPARWRNMHFCAAFAGSMWWGVILSSLTIVLGFQPETNFLWLYTVVFYASICNVFAPYQRFLNIYLFIGLIPVALSSFSLFSLDGYLYGTVMLALFLLLRNQGNLVSRTYWERLEANYALRQKANILEIEKRDSQAAADLSHSFFVSLSDEFRASLNDIVGALSVISHGDDVTSRQRTLINIAEKASDRQLQVMNSVMDYSKIKANKLLVENTVFNLPKLLETLFNEKEPEAEVLGKELAVNYSASIPTRVRGDSIRLAQLITALLDRALGMSRGVELTVNINFDTTSENQSNLLINIQDDDEEQSPTDQETQAHDNAFSFNMSKHLAVAMGGGMGIKDLDNFVFWIRVPLEPVSNQSFVKQYESKFHGETTLVVNPPAKIEEELVDVLKQWGLKPRLVGTNESVKDVIQHCQEMAQPAQIAVVFSRKDSLTAVAVSEQITDADTQQDIYQFLVVSHLQAQSDILNDHLQQHPLTAMIQKPVTQDKLYNAIADKFKNNAANVGHVGSHALLIDDNSVDQLVVSKMLEKMNISVDIAAGATDGLKRLQSTHYDLIFLSCHLNGCSECEDSFNLAGKIHAANDAAQRRIPLLGMTTQKSDQQDRLCLTSGMDDTIAKPIRREELKKSIDHWLVQ</sequence>
<reference evidence="7 8" key="1">
    <citation type="journal article" date="2014" name="Int. J. Syst. Evol. Microbiol.">
        <title>Complete genome sequence of Corynebacterium casei LMG S-19264T (=DSM 44701T), isolated from a smear-ripened cheese.</title>
        <authorList>
            <consortium name="US DOE Joint Genome Institute (JGI-PGF)"/>
            <person name="Walter F."/>
            <person name="Albersmeier A."/>
            <person name="Kalinowski J."/>
            <person name="Ruckert C."/>
        </authorList>
    </citation>
    <scope>NUCLEOTIDE SEQUENCE [LARGE SCALE GENOMIC DNA]</scope>
    <source>
        <strain evidence="7 8">NBRC 110095</strain>
    </source>
</reference>
<feature type="transmembrane region" description="Helical" evidence="4">
    <location>
        <begin position="32"/>
        <end position="50"/>
    </location>
</feature>
<feature type="transmembrane region" description="Helical" evidence="4">
    <location>
        <begin position="147"/>
        <end position="164"/>
    </location>
</feature>
<keyword evidence="8" id="KW-1185">Reference proteome</keyword>
<evidence type="ECO:0000313" key="7">
    <source>
        <dbReference type="EMBL" id="GLS28118.1"/>
    </source>
</evidence>
<feature type="transmembrane region" description="Helical" evidence="4">
    <location>
        <begin position="56"/>
        <end position="74"/>
    </location>
</feature>
<dbReference type="InterPro" id="IPR011006">
    <property type="entry name" value="CheY-like_superfamily"/>
</dbReference>
<feature type="domain" description="Histidine kinase" evidence="5">
    <location>
        <begin position="231"/>
        <end position="437"/>
    </location>
</feature>
<dbReference type="PANTHER" id="PTHR45339:SF1">
    <property type="entry name" value="HYBRID SIGNAL TRANSDUCTION HISTIDINE KINASE J"/>
    <property type="match status" value="1"/>
</dbReference>
<keyword evidence="4" id="KW-1133">Transmembrane helix</keyword>
<evidence type="ECO:0000256" key="4">
    <source>
        <dbReference type="SAM" id="Phobius"/>
    </source>
</evidence>
<feature type="domain" description="Response regulatory" evidence="6">
    <location>
        <begin position="592"/>
        <end position="714"/>
    </location>
</feature>
<evidence type="ECO:0000256" key="1">
    <source>
        <dbReference type="ARBA" id="ARBA00022553"/>
    </source>
</evidence>
<organism evidence="7 8">
    <name type="scientific">Marinibactrum halimedae</name>
    <dbReference type="NCBI Taxonomy" id="1444977"/>
    <lineage>
        <taxon>Bacteria</taxon>
        <taxon>Pseudomonadati</taxon>
        <taxon>Pseudomonadota</taxon>
        <taxon>Gammaproteobacteria</taxon>
        <taxon>Cellvibrionales</taxon>
        <taxon>Cellvibrionaceae</taxon>
        <taxon>Marinibactrum</taxon>
    </lineage>
</organism>
<dbReference type="Gene3D" id="1.10.287.130">
    <property type="match status" value="1"/>
</dbReference>
<comment type="caution">
    <text evidence="3">Lacks conserved residue(s) required for the propagation of feature annotation.</text>
</comment>
<dbReference type="Pfam" id="PF00072">
    <property type="entry name" value="Response_reg"/>
    <property type="match status" value="1"/>
</dbReference>
<dbReference type="CDD" id="cd17546">
    <property type="entry name" value="REC_hyHK_CKI1_RcsC-like"/>
    <property type="match status" value="1"/>
</dbReference>
<dbReference type="SUPFAM" id="SSF52172">
    <property type="entry name" value="CheY-like"/>
    <property type="match status" value="1"/>
</dbReference>
<feature type="transmembrane region" description="Helical" evidence="4">
    <location>
        <begin position="123"/>
        <end position="140"/>
    </location>
</feature>
<dbReference type="Proteomes" id="UP001156870">
    <property type="component" value="Unassembled WGS sequence"/>
</dbReference>
<keyword evidence="4" id="KW-0812">Transmembrane</keyword>
<dbReference type="InterPro" id="IPR036097">
    <property type="entry name" value="HisK_dim/P_sf"/>
</dbReference>
<dbReference type="InterPro" id="IPR005467">
    <property type="entry name" value="His_kinase_dom"/>
</dbReference>
<keyword evidence="4" id="KW-0472">Membrane</keyword>
<dbReference type="GO" id="GO:0000155">
    <property type="term" value="F:phosphorelay sensor kinase activity"/>
    <property type="evidence" value="ECO:0007669"/>
    <property type="project" value="InterPro"/>
</dbReference>
<evidence type="ECO:0000256" key="3">
    <source>
        <dbReference type="PROSITE-ProRule" id="PRU00169"/>
    </source>
</evidence>
<keyword evidence="1" id="KW-0597">Phosphoprotein</keyword>
<keyword evidence="2" id="KW-0902">Two-component regulatory system</keyword>
<comment type="caution">
    <text evidence="7">The sequence shown here is derived from an EMBL/GenBank/DDBJ whole genome shotgun (WGS) entry which is preliminary data.</text>
</comment>
<dbReference type="RefSeq" id="WP_232594055.1">
    <property type="nucleotide sequence ID" value="NZ_BSPD01000102.1"/>
</dbReference>
<protein>
    <recommendedName>
        <fullName evidence="9">Response regulator</fullName>
    </recommendedName>
</protein>
<dbReference type="InterPro" id="IPR036890">
    <property type="entry name" value="HATPase_C_sf"/>
</dbReference>
<evidence type="ECO:0000256" key="2">
    <source>
        <dbReference type="ARBA" id="ARBA00023012"/>
    </source>
</evidence>
<dbReference type="EMBL" id="BSPD01000102">
    <property type="protein sequence ID" value="GLS28118.1"/>
    <property type="molecule type" value="Genomic_DNA"/>
</dbReference>
<accession>A0AA37T616</accession>
<feature type="transmembrane region" description="Helical" evidence="4">
    <location>
        <begin position="94"/>
        <end position="117"/>
    </location>
</feature>
<proteinExistence type="predicted"/>
<evidence type="ECO:0000313" key="8">
    <source>
        <dbReference type="Proteomes" id="UP001156870"/>
    </source>
</evidence>
<dbReference type="SMART" id="SM00448">
    <property type="entry name" value="REC"/>
    <property type="match status" value="1"/>
</dbReference>
<dbReference type="PROSITE" id="PS50110">
    <property type="entry name" value="RESPONSE_REGULATORY"/>
    <property type="match status" value="1"/>
</dbReference>
<evidence type="ECO:0008006" key="9">
    <source>
        <dbReference type="Google" id="ProtNLM"/>
    </source>
</evidence>
<dbReference type="PANTHER" id="PTHR45339">
    <property type="entry name" value="HYBRID SIGNAL TRANSDUCTION HISTIDINE KINASE J"/>
    <property type="match status" value="1"/>
</dbReference>
<dbReference type="AlphaFoldDB" id="A0AA37T616"/>
<dbReference type="SUPFAM" id="SSF47384">
    <property type="entry name" value="Homodimeric domain of signal transducing histidine kinase"/>
    <property type="match status" value="1"/>
</dbReference>
<name>A0AA37T616_9GAMM</name>
<dbReference type="Gene3D" id="3.40.50.2300">
    <property type="match status" value="1"/>
</dbReference>
<dbReference type="SUPFAM" id="SSF55874">
    <property type="entry name" value="ATPase domain of HSP90 chaperone/DNA topoisomerase II/histidine kinase"/>
    <property type="match status" value="1"/>
</dbReference>
<dbReference type="InterPro" id="IPR001789">
    <property type="entry name" value="Sig_transdc_resp-reg_receiver"/>
</dbReference>
<gene>
    <name evidence="7" type="ORF">GCM10007877_38370</name>
</gene>
<dbReference type="PROSITE" id="PS50109">
    <property type="entry name" value="HIS_KIN"/>
    <property type="match status" value="1"/>
</dbReference>
<evidence type="ECO:0000259" key="6">
    <source>
        <dbReference type="PROSITE" id="PS50110"/>
    </source>
</evidence>
<dbReference type="Gene3D" id="3.30.565.10">
    <property type="entry name" value="Histidine kinase-like ATPase, C-terminal domain"/>
    <property type="match status" value="1"/>
</dbReference>
<evidence type="ECO:0000259" key="5">
    <source>
        <dbReference type="PROSITE" id="PS50109"/>
    </source>
</evidence>